<sequence>MRLASTAVSLLRNPRIAGASLTWYTTTRGTPSVLDAHFKDARRTKLGGKNAPPSNNSASLRRLSSSLASDQDGDGRAASTGQLLGSIMAPSLSGDSIEILKSICKMDDALVRHTESRSAFAKFLRTMHKSYDPRQTLGDTTFVRFGPKATLDMITDSIKEKSQPGGSIHRESLTNQQFERYHGMINKLVDSLIIQSYYDEIPEDPDAAHRQLHSLDSAWTAMRLLRSEGYPRYNHPTLDPPAAEVGRAKLTDMLWKLFESWDESTRPKFRVAKICYNLLVCPAPPTIHHYNALILGFTGKGAHNLADLVVESLLNESRLRPTSDTVACLLLHYRYKNDIIGFYGIIRRMMAIDNRGLLIRRRWYEEVLQIPDLRKWAKEPEVTVSLKGNWVIERPMRNRDIYEALVSGLLHFGRVKDAAKVFVASLQEKWGISVELFIQLLRQCFYTLNAPAADILLRGFVENAEVMTRLVLRDNCPRKMAEHLFPLLNMGKPPSWPFSEERAKLIWHSKTMATTVEDRANIRRLTVAMFIRQSENHLIKLNHVVCRIERIINYAQTPQQRIDIAHMGSSELLSISLHNRRLAARLLKHQSLLKTARTLEDSTWDVEPGKLAGLYSRVVSALEKSIPRPAAPMGWELTDHDAEITLLAGQWMRYRLSRMHGIRREAQRTALDAELALVMARRLEGSAHAVLFGGARMNSVVDSTPLWRRLYYYRKAKSARRKRWRRHIPSREKSLISRIFRRPDSSTVAAGSVLREGEEPGEDGEGEWARAMPAPSS</sequence>
<organism evidence="2 3">
    <name type="scientific">Diaporthe australafricana</name>
    <dbReference type="NCBI Taxonomy" id="127596"/>
    <lineage>
        <taxon>Eukaryota</taxon>
        <taxon>Fungi</taxon>
        <taxon>Dikarya</taxon>
        <taxon>Ascomycota</taxon>
        <taxon>Pezizomycotina</taxon>
        <taxon>Sordariomycetes</taxon>
        <taxon>Sordariomycetidae</taxon>
        <taxon>Diaporthales</taxon>
        <taxon>Diaporthaceae</taxon>
        <taxon>Diaporthe</taxon>
    </lineage>
</organism>
<comment type="caution">
    <text evidence="2">The sequence shown here is derived from an EMBL/GenBank/DDBJ whole genome shotgun (WGS) entry which is preliminary data.</text>
</comment>
<accession>A0ABR3Y863</accession>
<protein>
    <recommendedName>
        <fullName evidence="4">Pentatricopeptide repeat domain-containing protein</fullName>
    </recommendedName>
</protein>
<evidence type="ECO:0000313" key="3">
    <source>
        <dbReference type="Proteomes" id="UP001583177"/>
    </source>
</evidence>
<evidence type="ECO:0000256" key="1">
    <source>
        <dbReference type="SAM" id="MobiDB-lite"/>
    </source>
</evidence>
<reference evidence="2 3" key="1">
    <citation type="journal article" date="2024" name="IMA Fungus">
        <title>IMA Genome - F19 : A genome assembly and annotation guide to empower mycologists, including annotated draft genome sequences of Ceratocystis pirilliformis, Diaporthe australafricana, Fusarium ophioides, Paecilomyces lecythidis, and Sporothrix stenoceras.</title>
        <authorList>
            <person name="Aylward J."/>
            <person name="Wilson A.M."/>
            <person name="Visagie C.M."/>
            <person name="Spraker J."/>
            <person name="Barnes I."/>
            <person name="Buitendag C."/>
            <person name="Ceriani C."/>
            <person name="Del Mar Angel L."/>
            <person name="du Plessis D."/>
            <person name="Fuchs T."/>
            <person name="Gasser K."/>
            <person name="Kramer D."/>
            <person name="Li W."/>
            <person name="Munsamy K."/>
            <person name="Piso A."/>
            <person name="Price J.L."/>
            <person name="Sonnekus B."/>
            <person name="Thomas C."/>
            <person name="van der Nest A."/>
            <person name="van Dijk A."/>
            <person name="van Heerden A."/>
            <person name="van Vuuren N."/>
            <person name="Yilmaz N."/>
            <person name="Duong T.A."/>
            <person name="van der Merwe N.A."/>
            <person name="Wingfield M.J."/>
            <person name="Wingfield B.D."/>
        </authorList>
    </citation>
    <scope>NUCLEOTIDE SEQUENCE [LARGE SCALE GENOMIC DNA]</scope>
    <source>
        <strain evidence="2 3">CMW 18300</strain>
    </source>
</reference>
<feature type="region of interest" description="Disordered" evidence="1">
    <location>
        <begin position="750"/>
        <end position="777"/>
    </location>
</feature>
<dbReference type="Proteomes" id="UP001583177">
    <property type="component" value="Unassembled WGS sequence"/>
</dbReference>
<evidence type="ECO:0000313" key="2">
    <source>
        <dbReference type="EMBL" id="KAL1883894.1"/>
    </source>
</evidence>
<keyword evidence="3" id="KW-1185">Reference proteome</keyword>
<evidence type="ECO:0008006" key="4">
    <source>
        <dbReference type="Google" id="ProtNLM"/>
    </source>
</evidence>
<gene>
    <name evidence="2" type="ORF">Daus18300_000001</name>
</gene>
<name>A0ABR3Y863_9PEZI</name>
<proteinExistence type="predicted"/>
<dbReference type="EMBL" id="JAWRVE010000001">
    <property type="protein sequence ID" value="KAL1883894.1"/>
    <property type="molecule type" value="Genomic_DNA"/>
</dbReference>